<comment type="similarity">
    <text evidence="1">Belongs to the peptidase M20A family.</text>
</comment>
<dbReference type="Pfam" id="PF07687">
    <property type="entry name" value="M20_dimer"/>
    <property type="match status" value="1"/>
</dbReference>
<protein>
    <recommendedName>
        <fullName evidence="1">Peptidase M20 domain-containing protein 2</fullName>
    </recommendedName>
</protein>
<dbReference type="InterPro" id="IPR002933">
    <property type="entry name" value="Peptidase_M20"/>
</dbReference>
<dbReference type="InterPro" id="IPR017439">
    <property type="entry name" value="Amidohydrolase"/>
</dbReference>
<gene>
    <name evidence="3" type="ORF">WMO45_04895</name>
</gene>
<dbReference type="PANTHER" id="PTHR30575">
    <property type="entry name" value="PEPTIDASE M20"/>
    <property type="match status" value="1"/>
</dbReference>
<dbReference type="Proteomes" id="UP001440599">
    <property type="component" value="Unassembled WGS sequence"/>
</dbReference>
<dbReference type="Gene3D" id="3.40.630.10">
    <property type="entry name" value="Zn peptidases"/>
    <property type="match status" value="1"/>
</dbReference>
<evidence type="ECO:0000259" key="2">
    <source>
        <dbReference type="Pfam" id="PF07687"/>
    </source>
</evidence>
<reference evidence="3 4" key="1">
    <citation type="submission" date="2024-03" db="EMBL/GenBank/DDBJ databases">
        <title>Human intestinal bacterial collection.</title>
        <authorList>
            <person name="Pauvert C."/>
            <person name="Hitch T.C.A."/>
            <person name="Clavel T."/>
        </authorList>
    </citation>
    <scope>NUCLEOTIDE SEQUENCE [LARGE SCALE GENOMIC DNA]</scope>
    <source>
        <strain evidence="3 4">CLA-AP-H34</strain>
    </source>
</reference>
<dbReference type="PANTHER" id="PTHR30575:SF0">
    <property type="entry name" value="XAA-ARG DIPEPTIDASE"/>
    <property type="match status" value="1"/>
</dbReference>
<dbReference type="SUPFAM" id="SSF53187">
    <property type="entry name" value="Zn-dependent exopeptidases"/>
    <property type="match status" value="1"/>
</dbReference>
<feature type="domain" description="Peptidase M20 dimerisation" evidence="2">
    <location>
        <begin position="171"/>
        <end position="257"/>
    </location>
</feature>
<comment type="caution">
    <text evidence="3">The sequence shown here is derived from an EMBL/GenBank/DDBJ whole genome shotgun (WGS) entry which is preliminary data.</text>
</comment>
<sequence length="385" mass="41270">MQAQIQQTVAQYLDEAFALAKDLYEHPELGGQEVRSSAVLCDAFERHGFAVERSFSGIPTAFRAVRDSGVPGPVIGLCAEYDALPDVGHGCGHNLICTSAFLAALALAPVLEKTGGRVEVYGTPAEETSGAKVPLTEAGAFDHLSVVMMAHPAPLAEKSGTSACLLPRQYTFHGKAAHAAACPQEGVNALNAVIELFNGINAMRQHVPRDVQFHGIVSNGGSAPNVVPDLAQARFYIRAAKLNTARMAVERVDHIAQGAALMTGTTVDMESYEVDYYDLQTNEALCRAFIAHQQAMGDILSPQIHDHGSLDLGNVSHAAPCVHGWFGFGDPTLVPHTLAFAQRTVTEDGRQLLRRAACTMALTGYDVLTQPQLLAEIRREFEAQS</sequence>
<evidence type="ECO:0000256" key="1">
    <source>
        <dbReference type="PIRNR" id="PIRNR037226"/>
    </source>
</evidence>
<evidence type="ECO:0000313" key="3">
    <source>
        <dbReference type="EMBL" id="MEQ2455851.1"/>
    </source>
</evidence>
<evidence type="ECO:0000313" key="4">
    <source>
        <dbReference type="Proteomes" id="UP001440599"/>
    </source>
</evidence>
<dbReference type="EMBL" id="JBBMFT010000002">
    <property type="protein sequence ID" value="MEQ2455851.1"/>
    <property type="molecule type" value="Genomic_DNA"/>
</dbReference>
<dbReference type="Gene3D" id="3.30.70.360">
    <property type="match status" value="1"/>
</dbReference>
<dbReference type="PIRSF" id="PIRSF037226">
    <property type="entry name" value="Amidohydrolase_ACY1L2_prd"/>
    <property type="match status" value="1"/>
</dbReference>
<dbReference type="InterPro" id="IPR036264">
    <property type="entry name" value="Bact_exopeptidase_dim_dom"/>
</dbReference>
<dbReference type="InterPro" id="IPR011650">
    <property type="entry name" value="Peptidase_M20_dimer"/>
</dbReference>
<dbReference type="CDD" id="cd03887">
    <property type="entry name" value="M20_Acy1L2"/>
    <property type="match status" value="1"/>
</dbReference>
<dbReference type="Pfam" id="PF01546">
    <property type="entry name" value="Peptidase_M20"/>
    <property type="match status" value="1"/>
</dbReference>
<accession>A0ABV1EML8</accession>
<name>A0ABV1EML8_9FIRM</name>
<dbReference type="InterPro" id="IPR052030">
    <property type="entry name" value="Peptidase_M20/M20A_hydrolases"/>
</dbReference>
<keyword evidence="4" id="KW-1185">Reference proteome</keyword>
<dbReference type="RefSeq" id="WP_349139451.1">
    <property type="nucleotide sequence ID" value="NZ_JBBMFT010000002.1"/>
</dbReference>
<proteinExistence type="inferred from homology"/>
<dbReference type="InterPro" id="IPR017144">
    <property type="entry name" value="Xaa-Arg_dipeptidase"/>
</dbReference>
<dbReference type="SUPFAM" id="SSF55031">
    <property type="entry name" value="Bacterial exopeptidase dimerisation domain"/>
    <property type="match status" value="1"/>
</dbReference>
<dbReference type="NCBIfam" id="TIGR01891">
    <property type="entry name" value="amidohydrolases"/>
    <property type="match status" value="1"/>
</dbReference>
<organism evidence="3 4">
    <name type="scientific">Flavonifractor hominis</name>
    <dbReference type="NCBI Taxonomy" id="3133178"/>
    <lineage>
        <taxon>Bacteria</taxon>
        <taxon>Bacillati</taxon>
        <taxon>Bacillota</taxon>
        <taxon>Clostridia</taxon>
        <taxon>Eubacteriales</taxon>
        <taxon>Oscillospiraceae</taxon>
        <taxon>Flavonifractor</taxon>
    </lineage>
</organism>